<sequence length="243" mass="27563">MNFSFAERPIPSVRAESSSVFNDDLPPSPPRASIREQLEGTKTVEAEVKKVVEVEKPVEVEVEAGKTVEAETTDGVAKPKSPEVVAHGPERGKSIFEEESPVITVPSSAGTSAPPRDDIEENPIHVDQGFIAHDEEEDSPIHPDETPGDYYYRTYSEKRASEIHAYVWKLKQGDTFSDWQVCRDWLQGIFPPAEVKFQEEQSHERTYHSYLEEIASSTSTTHRIVHEWRSMYKEWAAFETSKK</sequence>
<keyword evidence="3" id="KW-1185">Reference proteome</keyword>
<evidence type="ECO:0000256" key="1">
    <source>
        <dbReference type="SAM" id="MobiDB-lite"/>
    </source>
</evidence>
<organism evidence="2 3">
    <name type="scientific">Helianthus annuus</name>
    <name type="common">Common sunflower</name>
    <dbReference type="NCBI Taxonomy" id="4232"/>
    <lineage>
        <taxon>Eukaryota</taxon>
        <taxon>Viridiplantae</taxon>
        <taxon>Streptophyta</taxon>
        <taxon>Embryophyta</taxon>
        <taxon>Tracheophyta</taxon>
        <taxon>Spermatophyta</taxon>
        <taxon>Magnoliopsida</taxon>
        <taxon>eudicotyledons</taxon>
        <taxon>Gunneridae</taxon>
        <taxon>Pentapetalae</taxon>
        <taxon>asterids</taxon>
        <taxon>campanulids</taxon>
        <taxon>Asterales</taxon>
        <taxon>Asteraceae</taxon>
        <taxon>Asteroideae</taxon>
        <taxon>Heliantheae alliance</taxon>
        <taxon>Heliantheae</taxon>
        <taxon>Helianthus</taxon>
    </lineage>
</organism>
<feature type="region of interest" description="Disordered" evidence="1">
    <location>
        <begin position="65"/>
        <end position="98"/>
    </location>
</feature>
<comment type="caution">
    <text evidence="2">The sequence shown here is derived from an EMBL/GenBank/DDBJ whole genome shotgun (WGS) entry which is preliminary data.</text>
</comment>
<accession>A0A9K3H3Y0</accession>
<feature type="region of interest" description="Disordered" evidence="1">
    <location>
        <begin position="1"/>
        <end position="34"/>
    </location>
</feature>
<reference evidence="2" key="1">
    <citation type="journal article" date="2017" name="Nature">
        <title>The sunflower genome provides insights into oil metabolism, flowering and Asterid evolution.</title>
        <authorList>
            <person name="Badouin H."/>
            <person name="Gouzy J."/>
            <person name="Grassa C.J."/>
            <person name="Murat F."/>
            <person name="Staton S.E."/>
            <person name="Cottret L."/>
            <person name="Lelandais-Briere C."/>
            <person name="Owens G.L."/>
            <person name="Carrere S."/>
            <person name="Mayjonade B."/>
            <person name="Legrand L."/>
            <person name="Gill N."/>
            <person name="Kane N.C."/>
            <person name="Bowers J.E."/>
            <person name="Hubner S."/>
            <person name="Bellec A."/>
            <person name="Berard A."/>
            <person name="Berges H."/>
            <person name="Blanchet N."/>
            <person name="Boniface M.C."/>
            <person name="Brunel D."/>
            <person name="Catrice O."/>
            <person name="Chaidir N."/>
            <person name="Claudel C."/>
            <person name="Donnadieu C."/>
            <person name="Faraut T."/>
            <person name="Fievet G."/>
            <person name="Helmstetter N."/>
            <person name="King M."/>
            <person name="Knapp S.J."/>
            <person name="Lai Z."/>
            <person name="Le Paslier M.C."/>
            <person name="Lippi Y."/>
            <person name="Lorenzon L."/>
            <person name="Mandel J.R."/>
            <person name="Marage G."/>
            <person name="Marchand G."/>
            <person name="Marquand E."/>
            <person name="Bret-Mestries E."/>
            <person name="Morien E."/>
            <person name="Nambeesan S."/>
            <person name="Nguyen T."/>
            <person name="Pegot-Espagnet P."/>
            <person name="Pouilly N."/>
            <person name="Raftis F."/>
            <person name="Sallet E."/>
            <person name="Schiex T."/>
            <person name="Thomas J."/>
            <person name="Vandecasteele C."/>
            <person name="Vares D."/>
            <person name="Vear F."/>
            <person name="Vautrin S."/>
            <person name="Crespi M."/>
            <person name="Mangin B."/>
            <person name="Burke J.M."/>
            <person name="Salse J."/>
            <person name="Munos S."/>
            <person name="Vincourt P."/>
            <person name="Rieseberg L.H."/>
            <person name="Langlade N.B."/>
        </authorList>
    </citation>
    <scope>NUCLEOTIDE SEQUENCE</scope>
    <source>
        <tissue evidence="2">Leaves</tissue>
    </source>
</reference>
<gene>
    <name evidence="2" type="ORF">HanXRQr2_Chr15g0686441</name>
</gene>
<reference evidence="2" key="2">
    <citation type="submission" date="2020-06" db="EMBL/GenBank/DDBJ databases">
        <title>Helianthus annuus Genome sequencing and assembly Release 2.</title>
        <authorList>
            <person name="Gouzy J."/>
            <person name="Langlade N."/>
            <person name="Munos S."/>
        </authorList>
    </citation>
    <scope>NUCLEOTIDE SEQUENCE</scope>
    <source>
        <tissue evidence="2">Leaves</tissue>
    </source>
</reference>
<dbReference type="EMBL" id="MNCJ02000330">
    <property type="protein sequence ID" value="KAF5763959.1"/>
    <property type="molecule type" value="Genomic_DNA"/>
</dbReference>
<dbReference type="Proteomes" id="UP000215914">
    <property type="component" value="Unassembled WGS sequence"/>
</dbReference>
<dbReference type="Gramene" id="mRNA:HanXRQr2_Chr15g0686441">
    <property type="protein sequence ID" value="CDS:HanXRQr2_Chr15g0686441.1"/>
    <property type="gene ID" value="HanXRQr2_Chr15g0686441"/>
</dbReference>
<protein>
    <submittedName>
        <fullName evidence="2">Uncharacterized protein</fullName>
    </submittedName>
</protein>
<dbReference type="AlphaFoldDB" id="A0A9K3H3Y0"/>
<evidence type="ECO:0000313" key="2">
    <source>
        <dbReference type="EMBL" id="KAF5763959.1"/>
    </source>
</evidence>
<name>A0A9K3H3Y0_HELAN</name>
<proteinExistence type="predicted"/>
<evidence type="ECO:0000313" key="3">
    <source>
        <dbReference type="Proteomes" id="UP000215914"/>
    </source>
</evidence>